<dbReference type="RefSeq" id="NP_001347855.1">
    <property type="nucleotide sequence ID" value="NM_001360926.1"/>
</dbReference>
<dbReference type="SUPFAM" id="SSF48726">
    <property type="entry name" value="Immunoglobulin"/>
    <property type="match status" value="1"/>
</dbReference>
<keyword evidence="2" id="KW-0325">Glycoprotein</keyword>
<keyword evidence="1" id="KW-0564">Palmitate</keyword>
<dbReference type="Gene3D" id="2.60.40.10">
    <property type="entry name" value="Immunoglobulins"/>
    <property type="match status" value="1"/>
</dbReference>
<dbReference type="InterPro" id="IPR036179">
    <property type="entry name" value="Ig-like_dom_sf"/>
</dbReference>
<reference evidence="7" key="2">
    <citation type="journal article" date="2000" name="Genome Res.">
        <title>Normalization and subtraction of cap-trapper-selected cDNAs to prepare full-length cDNA libraries for rapid discovery of new genes.</title>
        <authorList>
            <person name="Carninci P."/>
            <person name="Shibata Y."/>
            <person name="Hayatsu N."/>
            <person name="Sugahara Y."/>
            <person name="Shibata K."/>
            <person name="Itoh M."/>
            <person name="Konno H."/>
            <person name="Okazaki Y."/>
            <person name="Muramatsu M."/>
            <person name="Hayashizaki Y."/>
        </authorList>
    </citation>
    <scope>NUCLEOTIDE SEQUENCE</scope>
    <source>
        <strain evidence="7">C57BL/6J</strain>
        <tissue evidence="7">Stomach</tissue>
    </source>
</reference>
<protein>
    <recommendedName>
        <fullName evidence="6">Ig-like domain-containing protein</fullName>
    </recommendedName>
</protein>
<dbReference type="CTD" id="10223"/>
<evidence type="ECO:0000256" key="1">
    <source>
        <dbReference type="ARBA" id="ARBA00023139"/>
    </source>
</evidence>
<sequence>MLGKAGSVVWMFCAIWVAADALTVETTQDILRAARGRSVTLPCTYNTYVSDREGFIQWDKLLRSQTERVVTWNFVTKKYIYGNRYENRVRVSNDAELSNASITIDQLTMDDNGTYECSVSLMSDQDVNAKSRVRLLVLEDFKQMARIGVNLKPDSAGPPTKLRPVHQGPPTFKDNQINPKS</sequence>
<reference evidence="7" key="6">
    <citation type="journal article" date="2002" name="Nature">
        <title>Analysis of the mouse transcriptome based on functional annotation of 60,770 full-length cDNAs.</title>
        <authorList>
            <consortium name="The FANTOM Consortium and the RIKEN Genome Exploration Research Group Phase I and II Team"/>
        </authorList>
    </citation>
    <scope>NUCLEOTIDE SEQUENCE</scope>
    <source>
        <strain evidence="7">C57BL/6J</strain>
        <tissue evidence="7">Stomach</tissue>
    </source>
</reference>
<keyword evidence="3" id="KW-0449">Lipoprotein</keyword>
<reference evidence="7" key="5">
    <citation type="journal article" date="2001" name="Nature">
        <title>Functional annotation of a full-length mouse cDNA collection.</title>
        <authorList>
            <consortium name="The RIKEN Genome Exploration Research Group Phase II Team and the FANTOM Consortium"/>
        </authorList>
    </citation>
    <scope>NUCLEOTIDE SEQUENCE</scope>
    <source>
        <strain evidence="7">C57BL/6J</strain>
        <tissue evidence="7">Stomach</tissue>
    </source>
</reference>
<evidence type="ECO:0000256" key="4">
    <source>
        <dbReference type="SAM" id="MobiDB-lite"/>
    </source>
</evidence>
<organism evidence="7">
    <name type="scientific">Mus musculus</name>
    <name type="common">Mouse</name>
    <dbReference type="NCBI Taxonomy" id="10090"/>
    <lineage>
        <taxon>Eukaryota</taxon>
        <taxon>Metazoa</taxon>
        <taxon>Chordata</taxon>
        <taxon>Craniata</taxon>
        <taxon>Vertebrata</taxon>
        <taxon>Euteleostomi</taxon>
        <taxon>Mammalia</taxon>
        <taxon>Eutheria</taxon>
        <taxon>Euarchontoglires</taxon>
        <taxon>Glires</taxon>
        <taxon>Rodentia</taxon>
        <taxon>Myomorpha</taxon>
        <taxon>Muroidea</taxon>
        <taxon>Muridae</taxon>
        <taxon>Murinae</taxon>
        <taxon>Mus</taxon>
        <taxon>Mus</taxon>
    </lineage>
</organism>
<feature type="chain" id="PRO_5010847740" description="Ig-like domain-containing protein" evidence="5">
    <location>
        <begin position="22"/>
        <end position="181"/>
    </location>
</feature>
<reference evidence="7" key="1">
    <citation type="journal article" date="1999" name="Methods Enzymol.">
        <title>High-efficiency full-length cDNA cloning.</title>
        <authorList>
            <person name="Carninci P."/>
            <person name="Hayashizaki Y."/>
        </authorList>
    </citation>
    <scope>NUCLEOTIDE SEQUENCE</scope>
    <source>
        <strain evidence="7">C57BL/6J</strain>
        <tissue evidence="7">Stomach</tissue>
    </source>
</reference>
<dbReference type="PeptideAtlas" id="Q9D7V7"/>
<name>Q9D7V7_MOUSE</name>
<feature type="signal peptide" evidence="5">
    <location>
        <begin position="1"/>
        <end position="21"/>
    </location>
</feature>
<evidence type="ECO:0000256" key="5">
    <source>
        <dbReference type="SAM" id="SignalP"/>
    </source>
</evidence>
<dbReference type="InterPro" id="IPR013106">
    <property type="entry name" value="Ig_V-set"/>
</dbReference>
<dbReference type="GO" id="GO:0005886">
    <property type="term" value="C:plasma membrane"/>
    <property type="evidence" value="ECO:0007669"/>
    <property type="project" value="InterPro"/>
</dbReference>
<evidence type="ECO:0000259" key="6">
    <source>
        <dbReference type="PROSITE" id="PS50835"/>
    </source>
</evidence>
<reference evidence="7" key="3">
    <citation type="journal article" date="2000" name="Genome Res.">
        <title>RIKEN integrated sequence analysis (RISA) system--384-format sequencing pipeline with 384 multicapillary sequencer.</title>
        <authorList>
            <person name="Shibata K."/>
            <person name="Itoh M."/>
            <person name="Aizawa K."/>
            <person name="Nagaoka S."/>
            <person name="Sasaki N."/>
            <person name="Carninci P."/>
            <person name="Konno H."/>
            <person name="Akiyama J."/>
            <person name="Nishi K."/>
            <person name="Kitsunai T."/>
            <person name="Tashiro H."/>
            <person name="Itoh M."/>
            <person name="Sumi N."/>
            <person name="Ishii Y."/>
            <person name="Nakamura S."/>
            <person name="Hazama M."/>
            <person name="Nishine T."/>
            <person name="Harada A."/>
            <person name="Yamamoto R."/>
            <person name="Matsumoto H."/>
            <person name="Sakaguchi S."/>
            <person name="Ikegami T."/>
            <person name="Kashiwagi K."/>
            <person name="Fujiwake S."/>
            <person name="Inoue K."/>
            <person name="Togawa Y."/>
            <person name="Izawa M."/>
            <person name="Ohara E."/>
            <person name="Watahiki M."/>
            <person name="Yoneda Y."/>
            <person name="Ishikawa T."/>
            <person name="Ozawa K."/>
            <person name="Tanaka T."/>
            <person name="Matsuura S."/>
            <person name="Kawai J."/>
            <person name="Okazaki Y."/>
            <person name="Muramatsu M."/>
            <person name="Inoue Y."/>
            <person name="Kira A."/>
            <person name="Hayashizaki Y."/>
        </authorList>
    </citation>
    <scope>NUCLEOTIDE SEQUENCE</scope>
    <source>
        <strain evidence="7">C57BL/6J</strain>
        <tissue evidence="7">Stomach</tissue>
    </source>
</reference>
<dbReference type="GeneID" id="59290"/>
<evidence type="ECO:0000256" key="2">
    <source>
        <dbReference type="ARBA" id="ARBA00023180"/>
    </source>
</evidence>
<dbReference type="AlphaFoldDB" id="Q9D7V7"/>
<dbReference type="AGR" id="MGI:1891703"/>
<dbReference type="FunFam" id="2.60.40.10:FF:001969">
    <property type="entry name" value="Cell surface A33 antigen"/>
    <property type="match status" value="1"/>
</dbReference>
<reference evidence="7" key="8">
    <citation type="journal article" date="2005" name="Science">
        <title>Antisense Transcription in the Mammalian Transcriptome.</title>
        <authorList>
            <consortium name="RIKEN Genome Exploration Research Group and Genome Science Group (Genome Network Project Core Group) and the FANTOM Consortium"/>
        </authorList>
    </citation>
    <scope>NUCLEOTIDE SEQUENCE</scope>
    <source>
        <strain evidence="7">C57BL/6J</strain>
        <tissue evidence="7">Stomach</tissue>
    </source>
</reference>
<evidence type="ECO:0000313" key="7">
    <source>
        <dbReference type="EMBL" id="BAB25892.1"/>
    </source>
</evidence>
<dbReference type="PANTHER" id="PTHR44969:SF1">
    <property type="entry name" value="CELL SURFACE A33 ANTIGEN"/>
    <property type="match status" value="1"/>
</dbReference>
<evidence type="ECO:0000313" key="8">
    <source>
        <dbReference type="MGI" id="MGI:1891703"/>
    </source>
</evidence>
<dbReference type="PANTHER" id="PTHR44969">
    <property type="entry name" value="CELL SURFACE A33 ANTIGEN"/>
    <property type="match status" value="1"/>
</dbReference>
<evidence type="ECO:0000256" key="3">
    <source>
        <dbReference type="ARBA" id="ARBA00023288"/>
    </source>
</evidence>
<dbReference type="MGI" id="MGI:1891703">
    <property type="gene designation" value="Gpa33"/>
</dbReference>
<keyword evidence="5" id="KW-0732">Signal</keyword>
<gene>
    <name evidence="8" type="primary">Gpa33</name>
</gene>
<dbReference type="InterPro" id="IPR042474">
    <property type="entry name" value="A33"/>
</dbReference>
<accession>Q9D7V7</accession>
<dbReference type="InterPro" id="IPR003599">
    <property type="entry name" value="Ig_sub"/>
</dbReference>
<dbReference type="SMART" id="SM00406">
    <property type="entry name" value="IGv"/>
    <property type="match status" value="1"/>
</dbReference>
<dbReference type="SMART" id="SM00409">
    <property type="entry name" value="IG"/>
    <property type="match status" value="1"/>
</dbReference>
<feature type="region of interest" description="Disordered" evidence="4">
    <location>
        <begin position="150"/>
        <end position="181"/>
    </location>
</feature>
<dbReference type="PROSITE" id="PS50835">
    <property type="entry name" value="IG_LIKE"/>
    <property type="match status" value="1"/>
</dbReference>
<proteinExistence type="evidence at transcript level"/>
<dbReference type="EMBL" id="AK008784">
    <property type="protein sequence ID" value="BAB25892.1"/>
    <property type="molecule type" value="mRNA"/>
</dbReference>
<dbReference type="InterPro" id="IPR007110">
    <property type="entry name" value="Ig-like_dom"/>
</dbReference>
<dbReference type="Pfam" id="PF07686">
    <property type="entry name" value="V-set"/>
    <property type="match status" value="1"/>
</dbReference>
<feature type="domain" description="Ig-like" evidence="6">
    <location>
        <begin position="36"/>
        <end position="128"/>
    </location>
</feature>
<reference evidence="7" key="7">
    <citation type="journal article" date="2005" name="Science">
        <title>The Transcriptional Landscape of the Mammalian Genome.</title>
        <authorList>
            <consortium name="The FANTOM Consortium"/>
            <consortium name="Riken Genome Exploration Research Group and Genome Science Group (Genome Network Project Core Group)"/>
        </authorList>
    </citation>
    <scope>NUCLEOTIDE SEQUENCE</scope>
    <source>
        <strain evidence="7">C57BL/6J</strain>
        <tissue evidence="7">Stomach</tissue>
    </source>
</reference>
<dbReference type="InterPro" id="IPR013783">
    <property type="entry name" value="Ig-like_fold"/>
</dbReference>
<reference evidence="7" key="4">
    <citation type="submission" date="2000-07" db="EMBL/GenBank/DDBJ databases">
        <authorList>
            <person name="Adachi J."/>
            <person name="Aizawa K."/>
            <person name="Akahira S."/>
            <person name="Akimura T."/>
            <person name="Arai A."/>
            <person name="Aono H."/>
            <person name="Arakawa T."/>
            <person name="Bono H."/>
            <person name="Carninci P."/>
            <person name="Fukuda S."/>
            <person name="Fukunishi Y."/>
            <person name="Furuno M."/>
            <person name="Hanagaki T."/>
            <person name="Hara A."/>
            <person name="Hayatsu N."/>
            <person name="Hiramoto K."/>
            <person name="Hiraoka T."/>
            <person name="Hori F."/>
            <person name="Imotani K."/>
            <person name="Ishii Y."/>
            <person name="Itoh M."/>
            <person name="Izawa M."/>
            <person name="Kasukawa T."/>
            <person name="Kato H."/>
            <person name="Kawai J."/>
            <person name="Kojima Y."/>
            <person name="Konno H."/>
            <person name="Kouda M."/>
            <person name="Koya S."/>
            <person name="Kurihara C."/>
            <person name="Matsuyama T."/>
            <person name="Miyazaki A."/>
            <person name="Nishi K."/>
            <person name="Nomura K."/>
            <person name="Numazaki R."/>
            <person name="Ohno M."/>
            <person name="Okazaki Y."/>
            <person name="Okido T."/>
            <person name="Owa C."/>
            <person name="Saito H."/>
            <person name="Saito R."/>
            <person name="Sakai C."/>
            <person name="Sakai K."/>
            <person name="Sano H."/>
            <person name="Sasaki D."/>
            <person name="Shibata K."/>
            <person name="Shibata Y."/>
            <person name="Shinagawa A."/>
            <person name="Shiraki T."/>
            <person name="Sogabe Y."/>
            <person name="Suzuki H."/>
            <person name="Tagami M."/>
            <person name="Tagawa A."/>
            <person name="Takahashi F."/>
            <person name="Tanaka T."/>
            <person name="Tejima Y."/>
            <person name="Toya T."/>
            <person name="Yamamura T."/>
            <person name="Yasunishi A."/>
            <person name="Yoshida K."/>
            <person name="Yoshino M."/>
            <person name="Muramatsu M."/>
            <person name="Hayashizaki Y."/>
        </authorList>
    </citation>
    <scope>NUCLEOTIDE SEQUENCE</scope>
    <source>
        <strain evidence="7">C57BL/6J</strain>
        <tissue evidence="7">Stomach</tissue>
    </source>
</reference>